<dbReference type="Gene3D" id="3.30.565.10">
    <property type="entry name" value="Histidine kinase-like ATPase, C-terminal domain"/>
    <property type="match status" value="1"/>
</dbReference>
<keyword evidence="8" id="KW-1185">Reference proteome</keyword>
<dbReference type="InterPro" id="IPR003594">
    <property type="entry name" value="HATPase_dom"/>
</dbReference>
<comment type="catalytic activity">
    <reaction evidence="1">
        <text>ATP + protein L-histidine = ADP + protein N-phospho-L-histidine.</text>
        <dbReference type="EC" id="2.7.13.3"/>
    </reaction>
</comment>
<dbReference type="PROSITE" id="PS50112">
    <property type="entry name" value="PAS"/>
    <property type="match status" value="1"/>
</dbReference>
<dbReference type="OrthoDB" id="174578at2"/>
<organism evidence="7 8">
    <name type="scientific">Maridesulfovibrio hydrothermalis AM13 = DSM 14728</name>
    <dbReference type="NCBI Taxonomy" id="1121451"/>
    <lineage>
        <taxon>Bacteria</taxon>
        <taxon>Pseudomonadati</taxon>
        <taxon>Thermodesulfobacteriota</taxon>
        <taxon>Desulfovibrionia</taxon>
        <taxon>Desulfovibrionales</taxon>
        <taxon>Desulfovibrionaceae</taxon>
        <taxon>Maridesulfovibrio</taxon>
    </lineage>
</organism>
<keyword evidence="7" id="KW-0808">Transferase</keyword>
<dbReference type="SMART" id="SM00388">
    <property type="entry name" value="HisKA"/>
    <property type="match status" value="1"/>
</dbReference>
<feature type="transmembrane region" description="Helical" evidence="4">
    <location>
        <begin position="360"/>
        <end position="381"/>
    </location>
</feature>
<dbReference type="Gene3D" id="1.10.287.130">
    <property type="match status" value="1"/>
</dbReference>
<sequence length="782" mass="89542">MKVQTHQICYRVTNLKNRCLSEKNAAKKTSLFARVSLSLLFFSTLLLCAQNADANEDLDKVTLQLKWFHQFQFAGYYAALEKGYYKDEGLDLTIIERDLKLNPIDQVLEGKADFGVSNSEILLHYLHGEKVVLLASIFQHSPLVFISKNSPLLHSPHDFIGKKVLLSSDAQDIELRVLLKNEGISLNDISWIDRFASPEDYFDPYIDVLAAYTTNQPFYFENENKPYSIIYPSTYGVDFYGDTLFTSQKQAQQHPERVRKFLRASLKGWLYALNHQDEIIDVIIKKFGSLKSKKHLQFEAKKIQKLILPDLVKIGHSNPVRWQRISDSLKKLGMISDQKELSGFFFDPSTGRFVVKTETALYVTALFSIIILILALTIYIARKLKKEINSRKIIETKLKKSEKYYRSLFENTGTATVILTEDFYIKHCNENFAELSGFKCAEIENTKKWTEFVTQDELHRMREYALTRKDSKIPTPTSYDFKFLRRNGEIKNIHVYVERIDGSTDRVASLIDMTEKVKTQELLIQTEKMLSVGGLAAGMAHEINNPLAGILQGAQNIKRRISTDNKTNIEIARSKGCSCEQINDYLEERGVIRILDGIKNSGERAATIVKNMLDFTRRNESGRTGCDINTLLDGIIDLISCDYDLRKKYDFKHTEIIKEYAHNLSLTNCYRIEIEQVFLNLVKNAAYAMYETSKIRPPKLTLRTKADELYTIIEIEDNGPGMSNKVKRRIFEPFFTTKSPGLGTGLGLSVSFFIITQNHKGIFEVDSELGKGSKFTIKIPKV</sequence>
<dbReference type="SUPFAM" id="SSF53850">
    <property type="entry name" value="Periplasmic binding protein-like II"/>
    <property type="match status" value="1"/>
</dbReference>
<feature type="domain" description="Histidine kinase" evidence="5">
    <location>
        <begin position="538"/>
        <end position="782"/>
    </location>
</feature>
<proteinExistence type="predicted"/>
<dbReference type="Pfam" id="PF08447">
    <property type="entry name" value="PAS_3"/>
    <property type="match status" value="1"/>
</dbReference>
<dbReference type="SUPFAM" id="SSF55785">
    <property type="entry name" value="PYP-like sensor domain (PAS domain)"/>
    <property type="match status" value="1"/>
</dbReference>
<evidence type="ECO:0000259" key="6">
    <source>
        <dbReference type="PROSITE" id="PS50112"/>
    </source>
</evidence>
<evidence type="ECO:0000313" key="8">
    <source>
        <dbReference type="Proteomes" id="UP000010808"/>
    </source>
</evidence>
<dbReference type="PROSITE" id="PS50109">
    <property type="entry name" value="HIS_KIN"/>
    <property type="match status" value="1"/>
</dbReference>
<evidence type="ECO:0000259" key="5">
    <source>
        <dbReference type="PROSITE" id="PS50109"/>
    </source>
</evidence>
<dbReference type="PANTHER" id="PTHR43065:SF42">
    <property type="entry name" value="TWO-COMPONENT SENSOR PPRA"/>
    <property type="match status" value="1"/>
</dbReference>
<dbReference type="STRING" id="1121451.DESAM_22380"/>
<keyword evidence="4" id="KW-0472">Membrane</keyword>
<dbReference type="Pfam" id="PF09084">
    <property type="entry name" value="NMT1"/>
    <property type="match status" value="1"/>
</dbReference>
<dbReference type="Proteomes" id="UP000010808">
    <property type="component" value="Chromosome"/>
</dbReference>
<dbReference type="PATRIC" id="fig|1121451.3.peg.2602"/>
<dbReference type="InterPro" id="IPR013655">
    <property type="entry name" value="PAS_fold_3"/>
</dbReference>
<dbReference type="InterPro" id="IPR036890">
    <property type="entry name" value="HATPase_C_sf"/>
</dbReference>
<dbReference type="KEGG" id="dhy:DESAM_22380"/>
<accession>L0REL1</accession>
<dbReference type="AlphaFoldDB" id="L0REL1"/>
<dbReference type="eggNOG" id="COG0715">
    <property type="taxonomic scope" value="Bacteria"/>
</dbReference>
<dbReference type="Gene3D" id="3.40.190.10">
    <property type="entry name" value="Periplasmic binding protein-like II"/>
    <property type="match status" value="2"/>
</dbReference>
<reference evidence="7 8" key="1">
    <citation type="submission" date="2012-10" db="EMBL/GenBank/DDBJ databases">
        <authorList>
            <person name="Genoscope - CEA"/>
        </authorList>
    </citation>
    <scope>NUCLEOTIDE SEQUENCE [LARGE SCALE GENOMIC DNA]</scope>
    <source>
        <strain evidence="8">AM13 / DSM 14728</strain>
    </source>
</reference>
<keyword evidence="4" id="KW-1133">Transmembrane helix</keyword>
<protein>
    <recommendedName>
        <fullName evidence="2">histidine kinase</fullName>
        <ecNumber evidence="2">2.7.13.3</ecNumber>
    </recommendedName>
</protein>
<name>L0REL1_9BACT</name>
<dbReference type="HOGENOM" id="CLU_000445_86_3_7"/>
<keyword evidence="4" id="KW-0812">Transmembrane</keyword>
<dbReference type="CDD" id="cd00082">
    <property type="entry name" value="HisKA"/>
    <property type="match status" value="1"/>
</dbReference>
<evidence type="ECO:0000256" key="1">
    <source>
        <dbReference type="ARBA" id="ARBA00000085"/>
    </source>
</evidence>
<dbReference type="InterPro" id="IPR015168">
    <property type="entry name" value="SsuA/THI5"/>
</dbReference>
<keyword evidence="3" id="KW-0597">Phosphoprotein</keyword>
<dbReference type="InterPro" id="IPR036097">
    <property type="entry name" value="HisK_dim/P_sf"/>
</dbReference>
<dbReference type="SUPFAM" id="SSF47384">
    <property type="entry name" value="Homodimeric domain of signal transducing histidine kinase"/>
    <property type="match status" value="1"/>
</dbReference>
<evidence type="ECO:0000256" key="2">
    <source>
        <dbReference type="ARBA" id="ARBA00012438"/>
    </source>
</evidence>
<dbReference type="SMART" id="SM00387">
    <property type="entry name" value="HATPase_c"/>
    <property type="match status" value="1"/>
</dbReference>
<dbReference type="Gene3D" id="3.30.450.20">
    <property type="entry name" value="PAS domain"/>
    <property type="match status" value="1"/>
</dbReference>
<keyword evidence="7" id="KW-0418">Kinase</keyword>
<dbReference type="PRINTS" id="PR00344">
    <property type="entry name" value="BCTRLSENSOR"/>
</dbReference>
<dbReference type="EC" id="2.7.13.3" evidence="2"/>
<dbReference type="SMART" id="SM00091">
    <property type="entry name" value="PAS"/>
    <property type="match status" value="1"/>
</dbReference>
<dbReference type="InterPro" id="IPR004358">
    <property type="entry name" value="Sig_transdc_His_kin-like_C"/>
</dbReference>
<feature type="domain" description="PAS" evidence="6">
    <location>
        <begin position="401"/>
        <end position="463"/>
    </location>
</feature>
<gene>
    <name evidence="7" type="ORF">DESAM_22380</name>
</gene>
<dbReference type="InterPro" id="IPR000014">
    <property type="entry name" value="PAS"/>
</dbReference>
<dbReference type="EMBL" id="FO203522">
    <property type="protein sequence ID" value="CCO24647.1"/>
    <property type="molecule type" value="Genomic_DNA"/>
</dbReference>
<dbReference type="Pfam" id="PF02518">
    <property type="entry name" value="HATPase_c"/>
    <property type="match status" value="1"/>
</dbReference>
<evidence type="ECO:0000256" key="3">
    <source>
        <dbReference type="ARBA" id="ARBA00022553"/>
    </source>
</evidence>
<dbReference type="eggNOG" id="COG3852">
    <property type="taxonomic scope" value="Bacteria"/>
</dbReference>
<dbReference type="PANTHER" id="PTHR43065">
    <property type="entry name" value="SENSOR HISTIDINE KINASE"/>
    <property type="match status" value="1"/>
</dbReference>
<dbReference type="GO" id="GO:0000155">
    <property type="term" value="F:phosphorelay sensor kinase activity"/>
    <property type="evidence" value="ECO:0007669"/>
    <property type="project" value="InterPro"/>
</dbReference>
<dbReference type="SUPFAM" id="SSF55874">
    <property type="entry name" value="ATPase domain of HSP90 chaperone/DNA topoisomerase II/histidine kinase"/>
    <property type="match status" value="1"/>
</dbReference>
<evidence type="ECO:0000256" key="4">
    <source>
        <dbReference type="SAM" id="Phobius"/>
    </source>
</evidence>
<dbReference type="InterPro" id="IPR005467">
    <property type="entry name" value="His_kinase_dom"/>
</dbReference>
<evidence type="ECO:0000313" key="7">
    <source>
        <dbReference type="EMBL" id="CCO24647.1"/>
    </source>
</evidence>
<dbReference type="InterPro" id="IPR035965">
    <property type="entry name" value="PAS-like_dom_sf"/>
</dbReference>
<dbReference type="InterPro" id="IPR003661">
    <property type="entry name" value="HisK_dim/P_dom"/>
</dbReference>
<dbReference type="NCBIfam" id="TIGR00229">
    <property type="entry name" value="sensory_box"/>
    <property type="match status" value="1"/>
</dbReference>